<feature type="compositionally biased region" description="Polar residues" evidence="1">
    <location>
        <begin position="11"/>
        <end position="22"/>
    </location>
</feature>
<feature type="compositionally biased region" description="Polar residues" evidence="1">
    <location>
        <begin position="106"/>
        <end position="115"/>
    </location>
</feature>
<feature type="compositionally biased region" description="Basic and acidic residues" evidence="1">
    <location>
        <begin position="50"/>
        <end position="59"/>
    </location>
</feature>
<evidence type="ECO:0000256" key="1">
    <source>
        <dbReference type="SAM" id="MobiDB-lite"/>
    </source>
</evidence>
<organism evidence="2 3">
    <name type="scientific">Austropuccinia psidii MF-1</name>
    <dbReference type="NCBI Taxonomy" id="1389203"/>
    <lineage>
        <taxon>Eukaryota</taxon>
        <taxon>Fungi</taxon>
        <taxon>Dikarya</taxon>
        <taxon>Basidiomycota</taxon>
        <taxon>Pucciniomycotina</taxon>
        <taxon>Pucciniomycetes</taxon>
        <taxon>Pucciniales</taxon>
        <taxon>Sphaerophragmiaceae</taxon>
        <taxon>Austropuccinia</taxon>
    </lineage>
</organism>
<dbReference type="Proteomes" id="UP000765509">
    <property type="component" value="Unassembled WGS sequence"/>
</dbReference>
<feature type="compositionally biased region" description="Basic and acidic residues" evidence="1">
    <location>
        <begin position="23"/>
        <end position="32"/>
    </location>
</feature>
<name>A0A9Q3B9X8_9BASI</name>
<gene>
    <name evidence="2" type="ORF">O181_000905</name>
</gene>
<feature type="compositionally biased region" description="Basic and acidic residues" evidence="1">
    <location>
        <begin position="94"/>
        <end position="104"/>
    </location>
</feature>
<keyword evidence="3" id="KW-1185">Reference proteome</keyword>
<proteinExistence type="predicted"/>
<dbReference type="AlphaFoldDB" id="A0A9Q3B9X8"/>
<evidence type="ECO:0000313" key="3">
    <source>
        <dbReference type="Proteomes" id="UP000765509"/>
    </source>
</evidence>
<comment type="caution">
    <text evidence="2">The sequence shown here is derived from an EMBL/GenBank/DDBJ whole genome shotgun (WGS) entry which is preliminary data.</text>
</comment>
<dbReference type="EMBL" id="AVOT02000122">
    <property type="protein sequence ID" value="MBW0461190.1"/>
    <property type="molecule type" value="Genomic_DNA"/>
</dbReference>
<reference evidence="2" key="1">
    <citation type="submission" date="2021-03" db="EMBL/GenBank/DDBJ databases">
        <title>Draft genome sequence of rust myrtle Austropuccinia psidii MF-1, a brazilian biotype.</title>
        <authorList>
            <person name="Quecine M.C."/>
            <person name="Pachon D.M.R."/>
            <person name="Bonatelli M.L."/>
            <person name="Correr F.H."/>
            <person name="Franceschini L.M."/>
            <person name="Leite T.F."/>
            <person name="Margarido G.R.A."/>
            <person name="Almeida C.A."/>
            <person name="Ferrarezi J.A."/>
            <person name="Labate C.A."/>
        </authorList>
    </citation>
    <scope>NUCLEOTIDE SEQUENCE</scope>
    <source>
        <strain evidence="2">MF-1</strain>
    </source>
</reference>
<protein>
    <submittedName>
        <fullName evidence="2">Uncharacterized protein</fullName>
    </submittedName>
</protein>
<evidence type="ECO:0000313" key="2">
    <source>
        <dbReference type="EMBL" id="MBW0461190.1"/>
    </source>
</evidence>
<sequence>MTSEPGLEPSMSHSNRNQSNSESSDRNLHEQVQEVLSILQRQRLGNADKSTPRSDELLKHPQNIPEGRGNSEILQWMESIPSKPQIKKRKEWHNKKQDSSKEETLVASTRKPQAN</sequence>
<feature type="region of interest" description="Disordered" evidence="1">
    <location>
        <begin position="1"/>
        <end position="115"/>
    </location>
</feature>
<accession>A0A9Q3B9X8</accession>